<gene>
    <name evidence="8" type="ORF">HNR15_002699</name>
</gene>
<evidence type="ECO:0000256" key="6">
    <source>
        <dbReference type="SAM" id="Phobius"/>
    </source>
</evidence>
<comment type="subcellular location">
    <subcellularLocation>
        <location evidence="1">Membrane</location>
        <topology evidence="1">Multi-pass membrane protein</topology>
    </subcellularLocation>
</comment>
<protein>
    <submittedName>
        <fullName evidence="8">Putative flippase GtrA</fullName>
    </submittedName>
</protein>
<dbReference type="GO" id="GO:0005886">
    <property type="term" value="C:plasma membrane"/>
    <property type="evidence" value="ECO:0007669"/>
    <property type="project" value="TreeGrafter"/>
</dbReference>
<feature type="transmembrane region" description="Helical" evidence="6">
    <location>
        <begin position="127"/>
        <end position="144"/>
    </location>
</feature>
<dbReference type="RefSeq" id="WP_179482634.1">
    <property type="nucleotide sequence ID" value="NZ_JACCFW010000001.1"/>
</dbReference>
<feature type="transmembrane region" description="Helical" evidence="6">
    <location>
        <begin position="61"/>
        <end position="80"/>
    </location>
</feature>
<dbReference type="Proteomes" id="UP000571817">
    <property type="component" value="Unassembled WGS sequence"/>
</dbReference>
<feature type="domain" description="GtrA/DPMS transmembrane" evidence="7">
    <location>
        <begin position="25"/>
        <end position="150"/>
    </location>
</feature>
<evidence type="ECO:0000259" key="7">
    <source>
        <dbReference type="Pfam" id="PF04138"/>
    </source>
</evidence>
<name>A0A853DDT0_9MICO</name>
<comment type="similarity">
    <text evidence="2">Belongs to the GtrA family.</text>
</comment>
<keyword evidence="5 6" id="KW-0472">Membrane</keyword>
<reference evidence="8 9" key="1">
    <citation type="submission" date="2020-07" db="EMBL/GenBank/DDBJ databases">
        <title>Sequencing the genomes of 1000 actinobacteria strains.</title>
        <authorList>
            <person name="Klenk H.-P."/>
        </authorList>
    </citation>
    <scope>NUCLEOTIDE SEQUENCE [LARGE SCALE GENOMIC DNA]</scope>
    <source>
        <strain evidence="8 9">DSM 29531</strain>
    </source>
</reference>
<dbReference type="AlphaFoldDB" id="A0A853DDT0"/>
<evidence type="ECO:0000256" key="1">
    <source>
        <dbReference type="ARBA" id="ARBA00004141"/>
    </source>
</evidence>
<dbReference type="EMBL" id="JACCFW010000001">
    <property type="protein sequence ID" value="NYJ75736.1"/>
    <property type="molecule type" value="Genomic_DNA"/>
</dbReference>
<dbReference type="InterPro" id="IPR007267">
    <property type="entry name" value="GtrA_DPMS_TM"/>
</dbReference>
<dbReference type="PANTHER" id="PTHR38459:SF1">
    <property type="entry name" value="PROPHAGE BACTOPRENOL-LINKED GLUCOSE TRANSLOCASE HOMOLOG"/>
    <property type="match status" value="1"/>
</dbReference>
<evidence type="ECO:0000256" key="5">
    <source>
        <dbReference type="ARBA" id="ARBA00023136"/>
    </source>
</evidence>
<organism evidence="8 9">
    <name type="scientific">Allobranchiibius huperziae</name>
    <dbReference type="NCBI Taxonomy" id="1874116"/>
    <lineage>
        <taxon>Bacteria</taxon>
        <taxon>Bacillati</taxon>
        <taxon>Actinomycetota</taxon>
        <taxon>Actinomycetes</taxon>
        <taxon>Micrococcales</taxon>
        <taxon>Dermacoccaceae</taxon>
        <taxon>Allobranchiibius</taxon>
    </lineage>
</organism>
<dbReference type="InterPro" id="IPR051401">
    <property type="entry name" value="GtrA_CellWall_Glycosyl"/>
</dbReference>
<dbReference type="GO" id="GO:0000271">
    <property type="term" value="P:polysaccharide biosynthetic process"/>
    <property type="evidence" value="ECO:0007669"/>
    <property type="project" value="InterPro"/>
</dbReference>
<evidence type="ECO:0000313" key="9">
    <source>
        <dbReference type="Proteomes" id="UP000571817"/>
    </source>
</evidence>
<accession>A0A853DDT0</accession>
<evidence type="ECO:0000313" key="8">
    <source>
        <dbReference type="EMBL" id="NYJ75736.1"/>
    </source>
</evidence>
<evidence type="ECO:0000256" key="3">
    <source>
        <dbReference type="ARBA" id="ARBA00022692"/>
    </source>
</evidence>
<evidence type="ECO:0000256" key="2">
    <source>
        <dbReference type="ARBA" id="ARBA00009399"/>
    </source>
</evidence>
<keyword evidence="9" id="KW-1185">Reference proteome</keyword>
<comment type="caution">
    <text evidence="8">The sequence shown here is derived from an EMBL/GenBank/DDBJ whole genome shotgun (WGS) entry which is preliminary data.</text>
</comment>
<dbReference type="PANTHER" id="PTHR38459">
    <property type="entry name" value="PROPHAGE BACTOPRENOL-LINKED GLUCOSE TRANSLOCASE HOMOLOG"/>
    <property type="match status" value="1"/>
</dbReference>
<keyword evidence="4 6" id="KW-1133">Transmembrane helix</keyword>
<sequence>MSTHEATVRPSPAAHNGSGLRQAFRFGVVGFVGFVADVGGFNLLRIEGPGPLHDYPISAKVISSIAGVIVAWLGNRYWTFRHTRRDRMHHEFLLFAVVSAVGIAIAAACLAVSHYLLGYDSQLADNISGNGIGLVLATVFRFWAYKHHVFVSRNGEPFTAAYEDEDDEA</sequence>
<feature type="transmembrane region" description="Helical" evidence="6">
    <location>
        <begin position="23"/>
        <end position="41"/>
    </location>
</feature>
<evidence type="ECO:0000256" key="4">
    <source>
        <dbReference type="ARBA" id="ARBA00022989"/>
    </source>
</evidence>
<proteinExistence type="inferred from homology"/>
<dbReference type="Pfam" id="PF04138">
    <property type="entry name" value="GtrA_DPMS_TM"/>
    <property type="match status" value="1"/>
</dbReference>
<feature type="transmembrane region" description="Helical" evidence="6">
    <location>
        <begin position="92"/>
        <end position="115"/>
    </location>
</feature>
<keyword evidence="3 6" id="KW-0812">Transmembrane</keyword>